<protein>
    <submittedName>
        <fullName evidence="2">Uncharacterized protein</fullName>
    </submittedName>
</protein>
<name>A0A1D8I1T0_9CHLO</name>
<geneLocation type="mitochondrion" evidence="2"/>
<evidence type="ECO:0000313" key="2">
    <source>
        <dbReference type="EMBL" id="AOT98931.1"/>
    </source>
</evidence>
<dbReference type="AlphaFoldDB" id="A0A1D8I1T0"/>
<proteinExistence type="predicted"/>
<dbReference type="RefSeq" id="YP_009310485.1">
    <property type="nucleotide sequence ID" value="NC_031504.1"/>
</dbReference>
<accession>A0A1D8I1T0</accession>
<feature type="coiled-coil region" evidence="1">
    <location>
        <begin position="373"/>
        <end position="421"/>
    </location>
</feature>
<keyword evidence="2" id="KW-0496">Mitochondrion</keyword>
<sequence length="426" mass="50888">MYISKYPYLFYPEESYVTTPRIAWHKEPNPELLDLDPLTPEEREKEDAKDKIYFENQKRGITYNAVTIGRINSSMQFFDEFVEDLIFTRSVFFSPRYHHYRTDIQEKCVWFFFYFESFDPDFPKDSEAFFWKAINRSIEEIKKDTSLNIEILDLSEKEWIPQEIKTTNRKLASLVNIQNKKITSLTKRRKISSVKAKVVRFFSFVDIDEKSKCHSNINNESLGKLLKKLSPKTKPKAHKVEFLDTNIKNMIEESEVFNKHLNQMIDEKISNNFIDYLKKALGDQAESLLYEYSKDKNRVISLRTDFYRFRDKLQSFQTDTTERMSVQRQVVYNLNESLRIEKGKIDSLIKEIENSPIKNPPLAQPDEQFMQRLRQAEKKIIENEQRLVETQQRIVQNEKFLEFYKEQIKIINLRIEILENGGEANY</sequence>
<reference evidence="2" key="1">
    <citation type="journal article" date="2016" name="J. Eukaryot. Microbiol.">
        <title>Mitochondrial Genome of Prasinophyte Alga Pyramimonas parkeae.</title>
        <authorList>
            <person name="Hrda S."/>
            <person name="Hroudova M."/>
            <person name="Vlcek C."/>
            <person name="Hampl V."/>
        </authorList>
    </citation>
    <scope>NUCLEOTIDE SEQUENCE</scope>
    <source>
        <strain evidence="2">SCCAP K-0007</strain>
    </source>
</reference>
<gene>
    <name evidence="2" type="primary">orf426</name>
</gene>
<dbReference type="GeneID" id="29997464"/>
<organism evidence="2">
    <name type="scientific">Pyramimonas parkeae</name>
    <dbReference type="NCBI Taxonomy" id="36894"/>
    <lineage>
        <taxon>Eukaryota</taxon>
        <taxon>Viridiplantae</taxon>
        <taxon>Chlorophyta</taxon>
        <taxon>Pyramimonadophyceae</taxon>
        <taxon>Pyramimonadales</taxon>
        <taxon>Pyramimonadaceae</taxon>
        <taxon>Pyramimonas</taxon>
        <taxon>Pyramimonas subgen. Trichocystis</taxon>
    </lineage>
</organism>
<keyword evidence="1" id="KW-0175">Coiled coil</keyword>
<evidence type="ECO:0000256" key="1">
    <source>
        <dbReference type="SAM" id="Coils"/>
    </source>
</evidence>
<dbReference type="EMBL" id="KX756655">
    <property type="protein sequence ID" value="AOT98931.1"/>
    <property type="molecule type" value="Genomic_DNA"/>
</dbReference>